<sequence length="209" mass="22512">MIKRRVKQYFNQNQSGFTIIESLMAVIVVGILMSAIAPAIALSVATRVQARRVELATQAARTYIDGVRSGTITPPSTTVERSSTQYFLHDVNPPTASAEGLASLHCVSLDETSGCSSTSSKDLVIQAVRSVTSTSTDADKGYRLGLRVYRADGFSDSGSLKASDRNTRQTQITFTGGLGDRKKPLVEMTTEITTAKTTFQDFCDRLGGC</sequence>
<gene>
    <name evidence="2" type="ORF">IQ230_19510</name>
</gene>
<keyword evidence="1" id="KW-0812">Transmembrane</keyword>
<dbReference type="NCBIfam" id="NF038303">
    <property type="entry name" value="EPS_HpsB"/>
    <property type="match status" value="1"/>
</dbReference>
<dbReference type="Pfam" id="PF07963">
    <property type="entry name" value="N_methyl"/>
    <property type="match status" value="1"/>
</dbReference>
<keyword evidence="3" id="KW-1185">Reference proteome</keyword>
<dbReference type="RefSeq" id="WP_193933922.1">
    <property type="nucleotide sequence ID" value="NZ_CAWPMZ010000093.1"/>
</dbReference>
<reference evidence="2 3" key="1">
    <citation type="submission" date="2020-10" db="EMBL/GenBank/DDBJ databases">
        <authorList>
            <person name="Castelo-Branco R."/>
            <person name="Eusebio N."/>
            <person name="Adriana R."/>
            <person name="Vieira A."/>
            <person name="Brugerolle De Fraissinette N."/>
            <person name="Rezende De Castro R."/>
            <person name="Schneider M.P."/>
            <person name="Vasconcelos V."/>
            <person name="Leao P.N."/>
        </authorList>
    </citation>
    <scope>NUCLEOTIDE SEQUENCE [LARGE SCALE GENOMIC DNA]</scope>
    <source>
        <strain evidence="2 3">LEGE 06123</strain>
    </source>
</reference>
<dbReference type="NCBIfam" id="TIGR02532">
    <property type="entry name" value="IV_pilin_GFxxxE"/>
    <property type="match status" value="1"/>
</dbReference>
<protein>
    <submittedName>
        <fullName evidence="2">Type II secretion system protein</fullName>
    </submittedName>
</protein>
<comment type="caution">
    <text evidence="2">The sequence shown here is derived from an EMBL/GenBank/DDBJ whole genome shotgun (WGS) entry which is preliminary data.</text>
</comment>
<accession>A0ABR9UW16</accession>
<evidence type="ECO:0000256" key="1">
    <source>
        <dbReference type="SAM" id="Phobius"/>
    </source>
</evidence>
<keyword evidence="1" id="KW-1133">Transmembrane helix</keyword>
<dbReference type="InterPro" id="IPR012902">
    <property type="entry name" value="N_methyl_site"/>
</dbReference>
<evidence type="ECO:0000313" key="3">
    <source>
        <dbReference type="Proteomes" id="UP000651156"/>
    </source>
</evidence>
<dbReference type="Proteomes" id="UP000651156">
    <property type="component" value="Unassembled WGS sequence"/>
</dbReference>
<evidence type="ECO:0000313" key="2">
    <source>
        <dbReference type="EMBL" id="MBE9192496.1"/>
    </source>
</evidence>
<dbReference type="EMBL" id="JADEWN010000057">
    <property type="protein sequence ID" value="MBE9192496.1"/>
    <property type="molecule type" value="Genomic_DNA"/>
</dbReference>
<keyword evidence="1" id="KW-0472">Membrane</keyword>
<organism evidence="2 3">
    <name type="scientific">Gloeocapsopsis crepidinum LEGE 06123</name>
    <dbReference type="NCBI Taxonomy" id="588587"/>
    <lineage>
        <taxon>Bacteria</taxon>
        <taxon>Bacillati</taxon>
        <taxon>Cyanobacteriota</taxon>
        <taxon>Cyanophyceae</taxon>
        <taxon>Oscillatoriophycideae</taxon>
        <taxon>Chroococcales</taxon>
        <taxon>Chroococcaceae</taxon>
        <taxon>Gloeocapsopsis</taxon>
    </lineage>
</organism>
<feature type="transmembrane region" description="Helical" evidence="1">
    <location>
        <begin position="20"/>
        <end position="42"/>
    </location>
</feature>
<name>A0ABR9UW16_9CHRO</name>
<proteinExistence type="predicted"/>